<feature type="signal peptide" evidence="2">
    <location>
        <begin position="1"/>
        <end position="26"/>
    </location>
</feature>
<dbReference type="Pfam" id="PF13731">
    <property type="entry name" value="WxL"/>
    <property type="match status" value="1"/>
</dbReference>
<feature type="domain" description="WxL" evidence="3">
    <location>
        <begin position="31"/>
        <end position="248"/>
    </location>
</feature>
<organism evidence="4 5">
    <name type="scientific">Candidatus Enterococcus moelleringii</name>
    <dbReference type="NCBI Taxonomy" id="2815325"/>
    <lineage>
        <taxon>Bacteria</taxon>
        <taxon>Bacillati</taxon>
        <taxon>Bacillota</taxon>
        <taxon>Bacilli</taxon>
        <taxon>Lactobacillales</taxon>
        <taxon>Enterococcaceae</taxon>
        <taxon>Enterococcus</taxon>
    </lineage>
</organism>
<evidence type="ECO:0000313" key="4">
    <source>
        <dbReference type="EMBL" id="MBO1308480.1"/>
    </source>
</evidence>
<dbReference type="EMBL" id="JAFREM010000033">
    <property type="protein sequence ID" value="MBO1308480.1"/>
    <property type="molecule type" value="Genomic_DNA"/>
</dbReference>
<comment type="caution">
    <text evidence="4">The sequence shown here is derived from an EMBL/GenBank/DDBJ whole genome shotgun (WGS) entry which is preliminary data.</text>
</comment>
<evidence type="ECO:0000259" key="3">
    <source>
        <dbReference type="Pfam" id="PF13731"/>
    </source>
</evidence>
<proteinExistence type="predicted"/>
<dbReference type="RefSeq" id="WP_207675472.1">
    <property type="nucleotide sequence ID" value="NZ_JAFREM010000033.1"/>
</dbReference>
<accession>A0ABS3LFS5</accession>
<dbReference type="InterPro" id="IPR027994">
    <property type="entry name" value="WxL_dom"/>
</dbReference>
<gene>
    <name evidence="4" type="ORF">JZO70_20060</name>
</gene>
<name>A0ABS3LFS5_9ENTE</name>
<reference evidence="4 5" key="1">
    <citation type="submission" date="2021-03" db="EMBL/GenBank/DDBJ databases">
        <title>Enterococcal diversity collection.</title>
        <authorList>
            <person name="Gilmore M.S."/>
            <person name="Schwartzman J."/>
            <person name="Van Tyne D."/>
            <person name="Martin M."/>
            <person name="Earl A.M."/>
            <person name="Manson A.L."/>
            <person name="Straub T."/>
            <person name="Salamzade R."/>
            <person name="Saavedra J."/>
            <person name="Lebreton F."/>
            <person name="Prichula J."/>
            <person name="Schaufler K."/>
            <person name="Gaca A."/>
            <person name="Sgardioli B."/>
            <person name="Wagenaar J."/>
            <person name="Strong T."/>
        </authorList>
    </citation>
    <scope>NUCLEOTIDE SEQUENCE [LARGE SCALE GENOMIC DNA]</scope>
    <source>
        <strain evidence="4 5">669A</strain>
    </source>
</reference>
<evidence type="ECO:0000313" key="5">
    <source>
        <dbReference type="Proteomes" id="UP000664601"/>
    </source>
</evidence>
<dbReference type="Proteomes" id="UP000664601">
    <property type="component" value="Unassembled WGS sequence"/>
</dbReference>
<evidence type="ECO:0000256" key="1">
    <source>
        <dbReference type="SAM" id="MobiDB-lite"/>
    </source>
</evidence>
<sequence>MKKTRLLISAVVLGGMVTAGSLPAMAEEVVNTHDGKATVQFTENTDTPGIVDPTNPEEPLVPQVPVDDPDNEGTNNPGPLSLDVFPAKFDFGDDNMVNMMGHELESTLTGIHYLQITDNRSDIHGWDVRVSRTEFEDKSTEVAPATGEKRTLAATLTLPVGEARNSMTGAALSTELTHSSEALEIPVVDAGGAGTSIFGTTGLDESGGKIGKATSTYVWDASQERLSVGKGESKTGNFESTINWTLTAEVTQ</sequence>
<keyword evidence="2" id="KW-0732">Signal</keyword>
<feature type="region of interest" description="Disordered" evidence="1">
    <location>
        <begin position="43"/>
        <end position="80"/>
    </location>
</feature>
<evidence type="ECO:0000256" key="2">
    <source>
        <dbReference type="SAM" id="SignalP"/>
    </source>
</evidence>
<feature type="compositionally biased region" description="Low complexity" evidence="1">
    <location>
        <begin position="57"/>
        <end position="66"/>
    </location>
</feature>
<feature type="chain" id="PRO_5045205467" evidence="2">
    <location>
        <begin position="27"/>
        <end position="252"/>
    </location>
</feature>
<keyword evidence="5" id="KW-1185">Reference proteome</keyword>
<protein>
    <submittedName>
        <fullName evidence="4">WxL domain-containing protein</fullName>
    </submittedName>
</protein>